<dbReference type="Gene3D" id="2.40.70.10">
    <property type="entry name" value="Acid Proteases"/>
    <property type="match status" value="1"/>
</dbReference>
<dbReference type="PANTHER" id="PTHR37984">
    <property type="entry name" value="PROTEIN CBG26694"/>
    <property type="match status" value="1"/>
</dbReference>
<keyword evidence="3" id="KW-0808">Transferase</keyword>
<dbReference type="FunFam" id="3.30.420.10:FF:000032">
    <property type="entry name" value="Retrovirus-related Pol polyprotein from transposon 297-like Protein"/>
    <property type="match status" value="1"/>
</dbReference>
<dbReference type="Gene3D" id="3.30.70.270">
    <property type="match status" value="2"/>
</dbReference>
<keyword evidence="7" id="KW-0378">Hydrolase</keyword>
<dbReference type="GO" id="GO:0015074">
    <property type="term" value="P:DNA integration"/>
    <property type="evidence" value="ECO:0007669"/>
    <property type="project" value="InterPro"/>
</dbReference>
<dbReference type="EC" id="2.7.7.49" evidence="1"/>
<dbReference type="AlphaFoldDB" id="A0A8X6VIX1"/>
<dbReference type="InterPro" id="IPR012337">
    <property type="entry name" value="RNaseH-like_sf"/>
</dbReference>
<dbReference type="InterPro" id="IPR001584">
    <property type="entry name" value="Integrase_cat-core"/>
</dbReference>
<reference evidence="11" key="1">
    <citation type="submission" date="2020-08" db="EMBL/GenBank/DDBJ databases">
        <title>Multicomponent nature underlies the extraordinary mechanical properties of spider dragline silk.</title>
        <authorList>
            <person name="Kono N."/>
            <person name="Nakamura H."/>
            <person name="Mori M."/>
            <person name="Yoshida Y."/>
            <person name="Ohtoshi R."/>
            <person name="Malay A.D."/>
            <person name="Moran D.A.P."/>
            <person name="Tomita M."/>
            <person name="Numata K."/>
            <person name="Arakawa K."/>
        </authorList>
    </citation>
    <scope>NUCLEOTIDE SEQUENCE</scope>
</reference>
<keyword evidence="2" id="KW-0645">Protease</keyword>
<name>A0A8X6VIX1_TRICX</name>
<dbReference type="InterPro" id="IPR043502">
    <property type="entry name" value="DNA/RNA_pol_sf"/>
</dbReference>
<dbReference type="FunFam" id="3.10.10.10:FF:000007">
    <property type="entry name" value="Retrovirus-related Pol polyprotein from transposon 17.6-like Protein"/>
    <property type="match status" value="1"/>
</dbReference>
<dbReference type="Pfam" id="PF17921">
    <property type="entry name" value="Integrase_H2C2"/>
    <property type="match status" value="1"/>
</dbReference>
<feature type="domain" description="Integrase catalytic" evidence="10">
    <location>
        <begin position="781"/>
        <end position="940"/>
    </location>
</feature>
<dbReference type="Gene3D" id="3.10.10.10">
    <property type="entry name" value="HIV Type 1 Reverse Transcriptase, subunit A, domain 1"/>
    <property type="match status" value="1"/>
</dbReference>
<organism evidence="11 12">
    <name type="scientific">Trichonephila clavipes</name>
    <name type="common">Golden silk orbweaver</name>
    <name type="synonym">Nephila clavipes</name>
    <dbReference type="NCBI Taxonomy" id="2585209"/>
    <lineage>
        <taxon>Eukaryota</taxon>
        <taxon>Metazoa</taxon>
        <taxon>Ecdysozoa</taxon>
        <taxon>Arthropoda</taxon>
        <taxon>Chelicerata</taxon>
        <taxon>Arachnida</taxon>
        <taxon>Araneae</taxon>
        <taxon>Araneomorphae</taxon>
        <taxon>Entelegynae</taxon>
        <taxon>Araneoidea</taxon>
        <taxon>Nephilidae</taxon>
        <taxon>Trichonephila</taxon>
    </lineage>
</organism>
<dbReference type="FunFam" id="3.10.20.370:FF:000001">
    <property type="entry name" value="Retrovirus-related Pol polyprotein from transposon 17.6-like protein"/>
    <property type="match status" value="1"/>
</dbReference>
<proteinExistence type="predicted"/>
<accession>A0A8X6VIX1</accession>
<keyword evidence="12" id="KW-1185">Reference proteome</keyword>
<keyword evidence="8" id="KW-0695">RNA-directed DNA polymerase</keyword>
<dbReference type="Gene3D" id="3.10.20.370">
    <property type="match status" value="1"/>
</dbReference>
<evidence type="ECO:0000256" key="3">
    <source>
        <dbReference type="ARBA" id="ARBA00022679"/>
    </source>
</evidence>
<dbReference type="InterPro" id="IPR000477">
    <property type="entry name" value="RT_dom"/>
</dbReference>
<keyword evidence="5" id="KW-0540">Nuclease</keyword>
<dbReference type="FunFam" id="3.10.10.10:FF:000002">
    <property type="entry name" value="Retrovirus-related Pol polyprotein from transposon 17.6-like protein"/>
    <property type="match status" value="1"/>
</dbReference>
<evidence type="ECO:0000256" key="5">
    <source>
        <dbReference type="ARBA" id="ARBA00022722"/>
    </source>
</evidence>
<evidence type="ECO:0000259" key="10">
    <source>
        <dbReference type="PROSITE" id="PS50994"/>
    </source>
</evidence>
<keyword evidence="6" id="KW-0255">Endonuclease</keyword>
<dbReference type="PROSITE" id="PS50994">
    <property type="entry name" value="INTEGRASE"/>
    <property type="match status" value="1"/>
</dbReference>
<dbReference type="FunFam" id="3.30.70.270:FF:000020">
    <property type="entry name" value="Transposon Tf2-6 polyprotein-like Protein"/>
    <property type="match status" value="1"/>
</dbReference>
<evidence type="ECO:0000256" key="8">
    <source>
        <dbReference type="ARBA" id="ARBA00022918"/>
    </source>
</evidence>
<evidence type="ECO:0000256" key="4">
    <source>
        <dbReference type="ARBA" id="ARBA00022695"/>
    </source>
</evidence>
<dbReference type="Gene3D" id="3.30.420.10">
    <property type="entry name" value="Ribonuclease H-like superfamily/Ribonuclease H"/>
    <property type="match status" value="1"/>
</dbReference>
<evidence type="ECO:0000256" key="2">
    <source>
        <dbReference type="ARBA" id="ARBA00022670"/>
    </source>
</evidence>
<evidence type="ECO:0000256" key="1">
    <source>
        <dbReference type="ARBA" id="ARBA00012493"/>
    </source>
</evidence>
<dbReference type="InterPro" id="IPR041373">
    <property type="entry name" value="RT_RNaseH"/>
</dbReference>
<dbReference type="EMBL" id="BMAU01021355">
    <property type="protein sequence ID" value="GFY20422.1"/>
    <property type="molecule type" value="Genomic_DNA"/>
</dbReference>
<dbReference type="InterPro" id="IPR036397">
    <property type="entry name" value="RNaseH_sf"/>
</dbReference>
<protein>
    <recommendedName>
        <fullName evidence="1">RNA-directed DNA polymerase</fullName>
        <ecNumber evidence="1">2.7.7.49</ecNumber>
    </recommendedName>
</protein>
<dbReference type="PROSITE" id="PS50878">
    <property type="entry name" value="RT_POL"/>
    <property type="match status" value="1"/>
</dbReference>
<dbReference type="Pfam" id="PF00078">
    <property type="entry name" value="RVT_1"/>
    <property type="match status" value="1"/>
</dbReference>
<gene>
    <name evidence="11" type="primary">TY3B-I</name>
    <name evidence="11" type="ORF">TNCV_210541</name>
</gene>
<dbReference type="InterPro" id="IPR021109">
    <property type="entry name" value="Peptidase_aspartic_dom_sf"/>
</dbReference>
<dbReference type="GO" id="GO:0004519">
    <property type="term" value="F:endonuclease activity"/>
    <property type="evidence" value="ECO:0007669"/>
    <property type="project" value="UniProtKB-KW"/>
</dbReference>
<comment type="caution">
    <text evidence="11">The sequence shown here is derived from an EMBL/GenBank/DDBJ whole genome shotgun (WGS) entry which is preliminary data.</text>
</comment>
<dbReference type="SUPFAM" id="SSF56672">
    <property type="entry name" value="DNA/RNA polymerases"/>
    <property type="match status" value="1"/>
</dbReference>
<dbReference type="InterPro" id="IPR043128">
    <property type="entry name" value="Rev_trsase/Diguanyl_cyclase"/>
</dbReference>
<evidence type="ECO:0000313" key="12">
    <source>
        <dbReference type="Proteomes" id="UP000887159"/>
    </source>
</evidence>
<evidence type="ECO:0000256" key="6">
    <source>
        <dbReference type="ARBA" id="ARBA00022759"/>
    </source>
</evidence>
<dbReference type="GO" id="GO:0006508">
    <property type="term" value="P:proteolysis"/>
    <property type="evidence" value="ECO:0007669"/>
    <property type="project" value="UniProtKB-KW"/>
</dbReference>
<keyword evidence="4" id="KW-0548">Nucleotidyltransferase</keyword>
<dbReference type="SUPFAM" id="SSF53098">
    <property type="entry name" value="Ribonuclease H-like"/>
    <property type="match status" value="1"/>
</dbReference>
<dbReference type="CDD" id="cd01647">
    <property type="entry name" value="RT_LTR"/>
    <property type="match status" value="1"/>
</dbReference>
<sequence>MCFTCPYKQSRTAFEFIVLSHCSHDVILGWDFLEASQAVIDCGQNELVLEDICRDSTASDAWNLYATRDYTLKPHSLTRITVSGYQTRGDINVVLDGSKHLLFEKNIATPSMVSTYRNGKSDVWVTNLQFRNQIIPRGMCIGQAEPLNEVHLCVISDKSGCLDDQQEPSESQMNCSLMMSPELSDEQRNKLSELLRKFSGLFTKIDKSTAAKTNVKHRIFTGDHAPINQRAYRVSPTERRIIHEEVQKMLDEGIVQPSESPWSSHVVLVRKKDGSWRFCVDYRKLNSVTKKDVYPLPRIDDTLDCLKGAKFFSSMDRSAYWQIEIDEADREKTAFITPEDLYEFKVMPFGLCNAPATFERMMDNLLRHFKWSMCLCYLDDIIVFSETFEDHLIRLRLVLKCLQEAGLKLNSKTCLFAAQEVKILGHLVSSNGVRPDPDKIKAVRNFPAPKNIHDIRSFLGLCSYFRRFIKGFCYLAEPLQSLLKSGVEFHWGPEEVEAFHSLKKALTSDPVLGMYDERSSTEIHTDASGYGIGAVLVQIQNNVKKVTPYASRTLTKAEKNYSTTERECLAIVWATNKFWPYIFGKHFTVVTDHHSLCWLMNLKDPSGRLARWALRPQEHDFDVKYKTGKKHSDADALSRNPVEEEMETPDKFLAVSTSMNLAMEQKKDQDLSKLKLLSNSSKNEEFRFIDGMLCRKNFDPDGKLWLPVIPKHLRADILRHFHDAPTAGHLGFAKTYDRIRKRFYWPGMYRNVVRYVMHCRECQRRKSVPQRPPGRLVPIPPAIAPFHRIGIDLLGRFPKSAHGNKWIIVCTDYSTRYAITKSLPTDEVDEIAKFLLKEIVLRHGAPRVIITDRGAVFRSRLVSSLVDLCNIDHRFTTAYHPQTNGLTERFNETLADMLSMYVDVEQKNWDEILPFVTFAYNTAKQETTDFTPFYLLHGREAETTLDTMLPFCPNDFDDNNITKIAARAEESRQLARVHTLRAQDKDRRRYDSKHQMVSYAPGDLVWIYTPVRKVGLSEKTLKKALDESRSFFRVHTGYFSNIPKCIKAEFIASWACSQSSVVRAPSVRINLIVCL</sequence>
<dbReference type="PANTHER" id="PTHR37984:SF5">
    <property type="entry name" value="PROTEIN NYNRIN-LIKE"/>
    <property type="match status" value="1"/>
</dbReference>
<dbReference type="GO" id="GO:0008233">
    <property type="term" value="F:peptidase activity"/>
    <property type="evidence" value="ECO:0007669"/>
    <property type="project" value="UniProtKB-KW"/>
</dbReference>
<dbReference type="GO" id="GO:0042575">
    <property type="term" value="C:DNA polymerase complex"/>
    <property type="evidence" value="ECO:0007669"/>
    <property type="project" value="UniProtKB-ARBA"/>
</dbReference>
<feature type="domain" description="Reverse transcriptase" evidence="9">
    <location>
        <begin position="250"/>
        <end position="428"/>
    </location>
</feature>
<dbReference type="GO" id="GO:0003964">
    <property type="term" value="F:RNA-directed DNA polymerase activity"/>
    <property type="evidence" value="ECO:0007669"/>
    <property type="project" value="UniProtKB-KW"/>
</dbReference>
<dbReference type="GO" id="GO:0003676">
    <property type="term" value="F:nucleic acid binding"/>
    <property type="evidence" value="ECO:0007669"/>
    <property type="project" value="InterPro"/>
</dbReference>
<dbReference type="Pfam" id="PF17917">
    <property type="entry name" value="RT_RNaseH"/>
    <property type="match status" value="1"/>
</dbReference>
<dbReference type="InterPro" id="IPR050951">
    <property type="entry name" value="Retrovirus_Pol_polyprotein"/>
</dbReference>
<dbReference type="Proteomes" id="UP000887159">
    <property type="component" value="Unassembled WGS sequence"/>
</dbReference>
<dbReference type="CDD" id="cd09274">
    <property type="entry name" value="RNase_HI_RT_Ty3"/>
    <property type="match status" value="1"/>
</dbReference>
<dbReference type="InterPro" id="IPR041588">
    <property type="entry name" value="Integrase_H2C2"/>
</dbReference>
<dbReference type="Gene3D" id="1.10.340.70">
    <property type="match status" value="1"/>
</dbReference>
<evidence type="ECO:0000313" key="11">
    <source>
        <dbReference type="EMBL" id="GFY20422.1"/>
    </source>
</evidence>
<evidence type="ECO:0000256" key="7">
    <source>
        <dbReference type="ARBA" id="ARBA00022801"/>
    </source>
</evidence>
<evidence type="ECO:0000259" key="9">
    <source>
        <dbReference type="PROSITE" id="PS50878"/>
    </source>
</evidence>
<dbReference type="FunFam" id="1.10.340.70:FF:000001">
    <property type="entry name" value="Retrovirus-related Pol polyprotein from transposon gypsy-like Protein"/>
    <property type="match status" value="1"/>
</dbReference>